<protein>
    <submittedName>
        <fullName evidence="4">FAD-dependent oxidoreductase</fullName>
    </submittedName>
</protein>
<dbReference type="PRINTS" id="PR00420">
    <property type="entry name" value="RNGMNOXGNASE"/>
</dbReference>
<dbReference type="Pfam" id="PF01494">
    <property type="entry name" value="FAD_binding_3"/>
    <property type="match status" value="1"/>
</dbReference>
<dbReference type="GO" id="GO:0071949">
    <property type="term" value="F:FAD binding"/>
    <property type="evidence" value="ECO:0007669"/>
    <property type="project" value="InterPro"/>
</dbReference>
<dbReference type="PANTHER" id="PTHR13789:SF309">
    <property type="entry name" value="PUTATIVE (AFU_ORTHOLOGUE AFUA_6G14510)-RELATED"/>
    <property type="match status" value="1"/>
</dbReference>
<dbReference type="PANTHER" id="PTHR13789">
    <property type="entry name" value="MONOOXYGENASE"/>
    <property type="match status" value="1"/>
</dbReference>
<dbReference type="InterPro" id="IPR050493">
    <property type="entry name" value="FAD-dep_Monooxygenase_BioMet"/>
</dbReference>
<dbReference type="InterPro" id="IPR036188">
    <property type="entry name" value="FAD/NAD-bd_sf"/>
</dbReference>
<comment type="caution">
    <text evidence="4">The sequence shown here is derived from an EMBL/GenBank/DDBJ whole genome shotgun (WGS) entry which is preliminary data.</text>
</comment>
<keyword evidence="2" id="KW-0503">Monooxygenase</keyword>
<dbReference type="AlphaFoldDB" id="A0A9W6I864"/>
<evidence type="ECO:0000313" key="4">
    <source>
        <dbReference type="EMBL" id="GLK12694.1"/>
    </source>
</evidence>
<evidence type="ECO:0000256" key="1">
    <source>
        <dbReference type="ARBA" id="ARBA00023002"/>
    </source>
</evidence>
<dbReference type="GO" id="GO:0004497">
    <property type="term" value="F:monooxygenase activity"/>
    <property type="evidence" value="ECO:0007669"/>
    <property type="project" value="UniProtKB-KW"/>
</dbReference>
<reference evidence="4" key="1">
    <citation type="journal article" date="2014" name="Int. J. Syst. Evol. Microbiol.">
        <title>Complete genome sequence of Corynebacterium casei LMG S-19264T (=DSM 44701T), isolated from a smear-ripened cheese.</title>
        <authorList>
            <consortium name="US DOE Joint Genome Institute (JGI-PGF)"/>
            <person name="Walter F."/>
            <person name="Albersmeier A."/>
            <person name="Kalinowski J."/>
            <person name="Ruckert C."/>
        </authorList>
    </citation>
    <scope>NUCLEOTIDE SEQUENCE</scope>
    <source>
        <strain evidence="4">VKM Ac-2007</strain>
    </source>
</reference>
<dbReference type="InterPro" id="IPR002938">
    <property type="entry name" value="FAD-bd"/>
</dbReference>
<evidence type="ECO:0000259" key="3">
    <source>
        <dbReference type="Pfam" id="PF01494"/>
    </source>
</evidence>
<feature type="domain" description="FAD-binding" evidence="3">
    <location>
        <begin position="7"/>
        <end position="346"/>
    </location>
</feature>
<keyword evidence="1" id="KW-0560">Oxidoreductase</keyword>
<organism evidence="4 5">
    <name type="scientific">Streptosporangium carneum</name>
    <dbReference type="NCBI Taxonomy" id="47481"/>
    <lineage>
        <taxon>Bacteria</taxon>
        <taxon>Bacillati</taxon>
        <taxon>Actinomycetota</taxon>
        <taxon>Actinomycetes</taxon>
        <taxon>Streptosporangiales</taxon>
        <taxon>Streptosporangiaceae</taxon>
        <taxon>Streptosporangium</taxon>
    </lineage>
</organism>
<gene>
    <name evidence="4" type="ORF">GCM10017600_61040</name>
</gene>
<dbReference type="SUPFAM" id="SSF51905">
    <property type="entry name" value="FAD/NAD(P)-binding domain"/>
    <property type="match status" value="1"/>
</dbReference>
<dbReference type="EMBL" id="BSEV01000018">
    <property type="protein sequence ID" value="GLK12694.1"/>
    <property type="molecule type" value="Genomic_DNA"/>
</dbReference>
<dbReference type="Gene3D" id="3.50.50.60">
    <property type="entry name" value="FAD/NAD(P)-binding domain"/>
    <property type="match status" value="1"/>
</dbReference>
<proteinExistence type="predicted"/>
<dbReference type="RefSeq" id="WP_271221014.1">
    <property type="nucleotide sequence ID" value="NZ_BAAAVD010000008.1"/>
</dbReference>
<evidence type="ECO:0000256" key="2">
    <source>
        <dbReference type="ARBA" id="ARBA00023033"/>
    </source>
</evidence>
<evidence type="ECO:0000313" key="5">
    <source>
        <dbReference type="Proteomes" id="UP001143474"/>
    </source>
</evidence>
<dbReference type="Proteomes" id="UP001143474">
    <property type="component" value="Unassembled WGS sequence"/>
</dbReference>
<reference evidence="4" key="2">
    <citation type="submission" date="2023-01" db="EMBL/GenBank/DDBJ databases">
        <authorList>
            <person name="Sun Q."/>
            <person name="Evtushenko L."/>
        </authorList>
    </citation>
    <scope>NUCLEOTIDE SEQUENCE</scope>
    <source>
        <strain evidence="4">VKM Ac-2007</strain>
    </source>
</reference>
<name>A0A9W6I864_9ACTN</name>
<accession>A0A9W6I864</accession>
<keyword evidence="5" id="KW-1185">Reference proteome</keyword>
<sequence length="407" mass="43578">MTAVRTALVIGGGIAGPVAAMALQRAGIESTVYEAYTTTADGVGGQLTIAPNGLDALRIIGADEAVRTIGLPMNRTIMTDGRGRPMGEFPALTGLQPSRALWRPDLYRALHDHAVAHGVRLEYGKRLVGVDETPTGVTARFADGSTATGDVLIGADGIRSTVRKLIDPKAPGPDHVPLLNFGAAADVSIRGASDAAYFSFGKRAFLGYWAQPDGTTAWFGNVPHKEPMSIAQMRKTPTAEWLKRLREIFADDVPGRELLQHTSADQLVTLGSLEIMPKLPHWYRGRLVLVGDSVHAPSSSSGQGASLAMESAIQLARCLRDLPDVTSAFAAYEKLRRDRVEKVAARAAKTNNSKALGPVAIAMMGLMMPIAMKTFLNPEKTLGGEQRYRIDWAAPVTAETQRSASRT</sequence>